<dbReference type="InterPro" id="IPR036941">
    <property type="entry name" value="Rcpt_L-dom_sf"/>
</dbReference>
<evidence type="ECO:0000256" key="4">
    <source>
        <dbReference type="ARBA" id="ARBA00022729"/>
    </source>
</evidence>
<dbReference type="PANTHER" id="PTHR31018">
    <property type="entry name" value="SPORULATION-SPECIFIC PROTEIN-RELATED"/>
    <property type="match status" value="1"/>
</dbReference>
<reference evidence="10 11" key="2">
    <citation type="submission" date="2024-05" db="EMBL/GenBank/DDBJ databases">
        <authorList>
            <person name="Chen Y."/>
            <person name="Shah S."/>
            <person name="Dougan E. K."/>
            <person name="Thang M."/>
            <person name="Chan C."/>
        </authorList>
    </citation>
    <scope>NUCLEOTIDE SEQUENCE [LARGE SCALE GENOMIC DNA]</scope>
</reference>
<evidence type="ECO:0000256" key="6">
    <source>
        <dbReference type="SAM" id="Phobius"/>
    </source>
</evidence>
<evidence type="ECO:0000313" key="10">
    <source>
        <dbReference type="EMBL" id="CAL4763230.1"/>
    </source>
</evidence>
<sequence>MRWSSVIVALGSIAIATATSVTAAPLPELPRSNSTLNLTCFGWRLKHPELILSSSGAYLHGLPINESQLQSIRHVTADLVVVDDVTLQHLGQLSNLRTVGGNVEIRYNLKLTDISGLSNLEVIGGSLNILFNHQLSDLPGFTKLKVIGNSLRITHNHKLTSITGFPALVRIGRDFGLRGNSQLLVAPEMPSLRAIDGNVEVIFNPAMHSVDNMVMALETLQGRFMIKDNDNLTNITILPNISKIGNAFELSFNDGITEVHGLPKLDQLGGLTIKSNPSLRVVGGFEYLQVLESANRVPGAFEVMFNGALEDFRVPHLVSVGDLTVIDNDQLPIAHFPRLRSVAGDVQVSYNAKLRSFSSPGASSVASLSVLANFELTQVTMTNLTRVKGPMAISFNKALETLSDFDSLQQVLNNLEIKGNQRLKDVSTFQNLQLIGGSFLVENNTSLEDMSGLSQDLTVAGNMEISNNDKLLKLSSLETLPVVRGFAVLSINCTGNSVRPPDIPECVSCASWEVPNLDRTSCKPNYIFVLVVGFIYLLAFCLSVALCMTLRNVMVVDAIIISLSGCVLLRTTERHYLLRGFWGRHFPLWIQGTGCDFLDRAKKPIRARAVGDIELELLVRMDKNVSARRTLSSLPLSEVSLQPTMDSAMDFTKTDGSCMVSCQGFAVVKSPWELLSAGLGLPCLVWAFILVVAMSAMIYLGDSSDIPVPDLLLSALQSFACGALAALLLRLLAVLRRRRQRMQRSWQLRELQLMAELEKASWDGDEKEIGRVQKELAKRAWTQQRLNSHMQELQCRQSQEAGVSVAYILSMEFLQLSQSRSGKDDPNFYDLKDAFLLQGPDPIGREEFCPRDGRPGCAMVDVLERVHRRQCTHFLSWAWCYSVSLVRSAMRSWMDQSKLMPSSTFLYMCFFVNNQYRILLDQQGAGSRDFSLGEVFEENLQRVGRMVALLDHWDQPAYLSRIWTIFEQYSAVVLEIEVTFILPQAAGESLLREIRKGEEGILTVRESLCNVDAETASAWCLEDEQHVKRIIEKSIGFEKVNEKVQELMIAWVATMVKDYLGGLVVLGSRRLQRLRASSLLSLGATDWTHKLSSRTEVSVGTMQTVRVKQTDSIWSQCSHCMHEESTTRAQF</sequence>
<keyword evidence="6" id="KW-0472">Membrane</keyword>
<dbReference type="SUPFAM" id="SSF52058">
    <property type="entry name" value="L domain-like"/>
    <property type="match status" value="4"/>
</dbReference>
<evidence type="ECO:0000256" key="5">
    <source>
        <dbReference type="ARBA" id="ARBA00023180"/>
    </source>
</evidence>
<feature type="signal peptide" evidence="7">
    <location>
        <begin position="1"/>
        <end position="18"/>
    </location>
</feature>
<keyword evidence="11" id="KW-1185">Reference proteome</keyword>
<evidence type="ECO:0000313" key="11">
    <source>
        <dbReference type="Proteomes" id="UP001152797"/>
    </source>
</evidence>
<feature type="transmembrane region" description="Helical" evidence="6">
    <location>
        <begin position="679"/>
        <end position="700"/>
    </location>
</feature>
<evidence type="ECO:0000259" key="8">
    <source>
        <dbReference type="Pfam" id="PF01030"/>
    </source>
</evidence>
<dbReference type="PANTHER" id="PTHR31018:SF3">
    <property type="entry name" value="RECEPTOR PROTEIN-TYROSINE KINASE"/>
    <property type="match status" value="1"/>
</dbReference>
<proteinExistence type="predicted"/>
<dbReference type="EMBL" id="CAMXCT020000233">
    <property type="protein sequence ID" value="CAL1129293.1"/>
    <property type="molecule type" value="Genomic_DNA"/>
</dbReference>
<dbReference type="Pfam" id="PF01030">
    <property type="entry name" value="Recep_L_domain"/>
    <property type="match status" value="2"/>
</dbReference>
<keyword evidence="3" id="KW-0964">Secreted</keyword>
<accession>A0A9P1FH31</accession>
<organism evidence="9">
    <name type="scientific">Cladocopium goreaui</name>
    <dbReference type="NCBI Taxonomy" id="2562237"/>
    <lineage>
        <taxon>Eukaryota</taxon>
        <taxon>Sar</taxon>
        <taxon>Alveolata</taxon>
        <taxon>Dinophyceae</taxon>
        <taxon>Suessiales</taxon>
        <taxon>Symbiodiniaceae</taxon>
        <taxon>Cladocopium</taxon>
    </lineage>
</organism>
<gene>
    <name evidence="9" type="ORF">C1SCF055_LOCUS4191</name>
</gene>
<dbReference type="EMBL" id="CAMXCT030000233">
    <property type="protein sequence ID" value="CAL4763230.1"/>
    <property type="molecule type" value="Genomic_DNA"/>
</dbReference>
<feature type="chain" id="PRO_5043271843" evidence="7">
    <location>
        <begin position="19"/>
        <end position="1131"/>
    </location>
</feature>
<feature type="domain" description="Receptor L-domain" evidence="8">
    <location>
        <begin position="385"/>
        <end position="447"/>
    </location>
</feature>
<dbReference type="OrthoDB" id="536881at2759"/>
<keyword evidence="6" id="KW-1133">Transmembrane helix</keyword>
<dbReference type="InterPro" id="IPR051648">
    <property type="entry name" value="CWI-Assembly_Regulator"/>
</dbReference>
<evidence type="ECO:0000256" key="2">
    <source>
        <dbReference type="ARBA" id="ARBA00022512"/>
    </source>
</evidence>
<evidence type="ECO:0000313" key="9">
    <source>
        <dbReference type="EMBL" id="CAI3975918.1"/>
    </source>
</evidence>
<evidence type="ECO:0000256" key="3">
    <source>
        <dbReference type="ARBA" id="ARBA00022525"/>
    </source>
</evidence>
<dbReference type="InterPro" id="IPR000494">
    <property type="entry name" value="Rcpt_L-dom"/>
</dbReference>
<feature type="transmembrane region" description="Helical" evidence="6">
    <location>
        <begin position="712"/>
        <end position="735"/>
    </location>
</feature>
<evidence type="ECO:0000256" key="7">
    <source>
        <dbReference type="SAM" id="SignalP"/>
    </source>
</evidence>
<feature type="transmembrane region" description="Helical" evidence="6">
    <location>
        <begin position="526"/>
        <end position="550"/>
    </location>
</feature>
<keyword evidence="2" id="KW-0134">Cell wall</keyword>
<dbReference type="EMBL" id="CAMXCT010000233">
    <property type="protein sequence ID" value="CAI3975918.1"/>
    <property type="molecule type" value="Genomic_DNA"/>
</dbReference>
<evidence type="ECO:0000256" key="1">
    <source>
        <dbReference type="ARBA" id="ARBA00004191"/>
    </source>
</evidence>
<comment type="caution">
    <text evidence="9">The sequence shown here is derived from an EMBL/GenBank/DDBJ whole genome shotgun (WGS) entry which is preliminary data.</text>
</comment>
<keyword evidence="6" id="KW-0812">Transmembrane</keyword>
<keyword evidence="5" id="KW-0325">Glycoprotein</keyword>
<dbReference type="AlphaFoldDB" id="A0A9P1FH31"/>
<keyword evidence="4 7" id="KW-0732">Signal</keyword>
<feature type="domain" description="Receptor L-domain" evidence="8">
    <location>
        <begin position="88"/>
        <end position="161"/>
    </location>
</feature>
<name>A0A9P1FH31_9DINO</name>
<protein>
    <submittedName>
        <fullName evidence="10">Meiotic expression up-regulated protein 10</fullName>
    </submittedName>
</protein>
<dbReference type="Proteomes" id="UP001152797">
    <property type="component" value="Unassembled WGS sequence"/>
</dbReference>
<comment type="subcellular location">
    <subcellularLocation>
        <location evidence="1">Secreted</location>
        <location evidence="1">Cell wall</location>
    </subcellularLocation>
</comment>
<reference evidence="9" key="1">
    <citation type="submission" date="2022-10" db="EMBL/GenBank/DDBJ databases">
        <authorList>
            <person name="Chen Y."/>
            <person name="Dougan E. K."/>
            <person name="Chan C."/>
            <person name="Rhodes N."/>
            <person name="Thang M."/>
        </authorList>
    </citation>
    <scope>NUCLEOTIDE SEQUENCE</scope>
</reference>
<dbReference type="Gene3D" id="3.80.20.20">
    <property type="entry name" value="Receptor L-domain"/>
    <property type="match status" value="2"/>
</dbReference>